<evidence type="ECO:0000313" key="2">
    <source>
        <dbReference type="Proteomes" id="UP000075320"/>
    </source>
</evidence>
<keyword evidence="2" id="KW-1185">Reference proteome</keyword>
<name>A0A150WEY7_BDEBC</name>
<protein>
    <recommendedName>
        <fullName evidence="3">Lipoprotein</fullName>
    </recommendedName>
</protein>
<dbReference type="RefSeq" id="WP_061836624.1">
    <property type="nucleotide sequence ID" value="NZ_LUKE01000006.1"/>
</dbReference>
<dbReference type="EMBL" id="LUKE01000006">
    <property type="protein sequence ID" value="KYG61542.1"/>
    <property type="molecule type" value="Genomic_DNA"/>
</dbReference>
<accession>A0A150WEY7</accession>
<reference evidence="1 2" key="1">
    <citation type="submission" date="2016-03" db="EMBL/GenBank/DDBJ databases">
        <authorList>
            <person name="Ploux O."/>
        </authorList>
    </citation>
    <scope>NUCLEOTIDE SEQUENCE [LARGE SCALE GENOMIC DNA]</scope>
    <source>
        <strain evidence="1 2">R0</strain>
    </source>
</reference>
<dbReference type="Proteomes" id="UP000075320">
    <property type="component" value="Unassembled WGS sequence"/>
</dbReference>
<evidence type="ECO:0000313" key="1">
    <source>
        <dbReference type="EMBL" id="KYG61542.1"/>
    </source>
</evidence>
<sequence length="157" mass="16835">MKWIVLAVSVLFSIPSWASIYLVAPRTVVVQNQAGVSCFAEKNAAAADLAAPHFRIPVTLANPQRASFTPTSFRIFVFNKGQIHTCEFSGEVMHASGMGLPIPYGYQMTSSCDLGCGGIDVPAGKKLTATLEVIGEWVFADGTKKAGFQETSFEVTN</sequence>
<comment type="caution">
    <text evidence="1">The sequence shown here is derived from an EMBL/GenBank/DDBJ whole genome shotgun (WGS) entry which is preliminary data.</text>
</comment>
<evidence type="ECO:0008006" key="3">
    <source>
        <dbReference type="Google" id="ProtNLM"/>
    </source>
</evidence>
<proteinExistence type="predicted"/>
<gene>
    <name evidence="1" type="ORF">AZI86_17700</name>
</gene>
<organism evidence="1 2">
    <name type="scientific">Bdellovibrio bacteriovorus</name>
    <dbReference type="NCBI Taxonomy" id="959"/>
    <lineage>
        <taxon>Bacteria</taxon>
        <taxon>Pseudomonadati</taxon>
        <taxon>Bdellovibrionota</taxon>
        <taxon>Bdellovibrionia</taxon>
        <taxon>Bdellovibrionales</taxon>
        <taxon>Pseudobdellovibrionaceae</taxon>
        <taxon>Bdellovibrio</taxon>
    </lineage>
</organism>
<dbReference type="AlphaFoldDB" id="A0A150WEY7"/>